<dbReference type="PROSITE" id="PS50822">
    <property type="entry name" value="PIWI"/>
    <property type="match status" value="1"/>
</dbReference>
<sequence>MFNPKYWRKYGEEREKIGRSIGAQEYSTRAGPADQATVTLPSRGGGLSSAEPVPGQSAILANPSAGTKSPEEAKILANFSKFIIDNDKPLYRYGIILGEIASPRDSVKPTEATHTKPIREKKFNREAKRYLVEQLLTENRPLHDDWACDYDSTIISVGELYHNSAKSVGQDSLTPHGRTGSSVDVESSVWFLGQIDVESLKQYVSGQLESEEDTVYKPDVVLNALNIISRKNINGESFQGARIGNKFYPEGLLDPELESQKLQTPFMKQPKNGRVTFDLHTNSRKWAICGLSDKPMEKITFDKKVGVKTETTYVLEYLNTKYKTALNGKKRCVNQLVTRVLDNEYAAAMIKHSQVFPRAAEELIRDVALKYLDFPPMEQNHSICLRVKDDTTSRNGSWNLTEGGFESGAQACTRLNIISFGGDFSEVQTNSLREAIQNGTPEIPLFEDFLQNPLRYRHDCGVVLNGALQSLRQSSGTGLNIPLVVLPDKAPNFTQRSRGGEIVLLVFQHLKLNFKLKGVNHKLRPATQASGMAGTPLHMRVNTAHVRAEELPQIQDACTKYFLQIREDGNAGIPPKAKWEPKITLFVVTKRHHSRFYEVKGDENVEPGTIVDTEIIPPSQTDFYLQSHASPKGTARSAHYMALERPKLFQSVLPLVFVTTCDSHKYKPSTSPPGQGETSAEHETPSKGKGKGVERPESENSVVSDEKTSDVPVSFYAEDENLWKIARIADDPNHPRLNTWRPDLDDVMFYI</sequence>
<dbReference type="Gene3D" id="3.30.420.10">
    <property type="entry name" value="Ribonuclease H-like superfamily/Ribonuclease H"/>
    <property type="match status" value="1"/>
</dbReference>
<dbReference type="Pfam" id="PF16486">
    <property type="entry name" value="ArgoN"/>
    <property type="match status" value="1"/>
</dbReference>
<proteinExistence type="predicted"/>
<reference evidence="3 4" key="1">
    <citation type="submission" date="2020-03" db="EMBL/GenBank/DDBJ databases">
        <title>Draft Genome Sequence of Cudoniella acicularis.</title>
        <authorList>
            <person name="Buettner E."/>
            <person name="Kellner H."/>
        </authorList>
    </citation>
    <scope>NUCLEOTIDE SEQUENCE [LARGE SCALE GENOMIC DNA]</scope>
    <source>
        <strain evidence="3 4">DSM 108380</strain>
    </source>
</reference>
<keyword evidence="4" id="KW-1185">Reference proteome</keyword>
<name>A0A8H4W8C2_9HELO</name>
<evidence type="ECO:0000259" key="2">
    <source>
        <dbReference type="PROSITE" id="PS50822"/>
    </source>
</evidence>
<dbReference type="AlphaFoldDB" id="A0A8H4W8C2"/>
<dbReference type="GO" id="GO:0003676">
    <property type="term" value="F:nucleic acid binding"/>
    <property type="evidence" value="ECO:0007669"/>
    <property type="project" value="InterPro"/>
</dbReference>
<comment type="caution">
    <text evidence="3">The sequence shown here is derived from an EMBL/GenBank/DDBJ whole genome shotgun (WGS) entry which is preliminary data.</text>
</comment>
<dbReference type="Pfam" id="PF02171">
    <property type="entry name" value="Piwi"/>
    <property type="match status" value="1"/>
</dbReference>
<dbReference type="SMART" id="SM00950">
    <property type="entry name" value="Piwi"/>
    <property type="match status" value="1"/>
</dbReference>
<dbReference type="SUPFAM" id="SSF53098">
    <property type="entry name" value="Ribonuclease H-like"/>
    <property type="match status" value="1"/>
</dbReference>
<evidence type="ECO:0000313" key="4">
    <source>
        <dbReference type="Proteomes" id="UP000566819"/>
    </source>
</evidence>
<feature type="region of interest" description="Disordered" evidence="1">
    <location>
        <begin position="664"/>
        <end position="710"/>
    </location>
</feature>
<evidence type="ECO:0000313" key="3">
    <source>
        <dbReference type="EMBL" id="KAF4637076.1"/>
    </source>
</evidence>
<dbReference type="InterPro" id="IPR003165">
    <property type="entry name" value="Piwi"/>
</dbReference>
<feature type="region of interest" description="Disordered" evidence="1">
    <location>
        <begin position="21"/>
        <end position="67"/>
    </location>
</feature>
<gene>
    <name evidence="3" type="ORF">G7Y89_g1029</name>
</gene>
<feature type="compositionally biased region" description="Polar residues" evidence="1">
    <location>
        <begin position="668"/>
        <end position="678"/>
    </location>
</feature>
<feature type="compositionally biased region" description="Basic and acidic residues" evidence="1">
    <location>
        <begin position="679"/>
        <end position="709"/>
    </location>
</feature>
<evidence type="ECO:0000256" key="1">
    <source>
        <dbReference type="SAM" id="MobiDB-lite"/>
    </source>
</evidence>
<dbReference type="InterPro" id="IPR012337">
    <property type="entry name" value="RNaseH-like_sf"/>
</dbReference>
<protein>
    <recommendedName>
        <fullName evidence="2">Piwi domain-containing protein</fullName>
    </recommendedName>
</protein>
<dbReference type="Proteomes" id="UP000566819">
    <property type="component" value="Unassembled WGS sequence"/>
</dbReference>
<feature type="domain" description="Piwi" evidence="2">
    <location>
        <begin position="550"/>
        <end position="643"/>
    </location>
</feature>
<dbReference type="InterPro" id="IPR032474">
    <property type="entry name" value="Argonaute_N"/>
</dbReference>
<dbReference type="InterPro" id="IPR036085">
    <property type="entry name" value="PAZ_dom_sf"/>
</dbReference>
<dbReference type="SUPFAM" id="SSF101690">
    <property type="entry name" value="PAZ domain"/>
    <property type="match status" value="1"/>
</dbReference>
<dbReference type="EMBL" id="JAAMPI010000037">
    <property type="protein sequence ID" value="KAF4637076.1"/>
    <property type="molecule type" value="Genomic_DNA"/>
</dbReference>
<accession>A0A8H4W8C2</accession>
<dbReference type="PANTHER" id="PTHR22891">
    <property type="entry name" value="EUKARYOTIC TRANSLATION INITIATION FACTOR 2C"/>
    <property type="match status" value="1"/>
</dbReference>
<organism evidence="3 4">
    <name type="scientific">Cudoniella acicularis</name>
    <dbReference type="NCBI Taxonomy" id="354080"/>
    <lineage>
        <taxon>Eukaryota</taxon>
        <taxon>Fungi</taxon>
        <taxon>Dikarya</taxon>
        <taxon>Ascomycota</taxon>
        <taxon>Pezizomycotina</taxon>
        <taxon>Leotiomycetes</taxon>
        <taxon>Helotiales</taxon>
        <taxon>Tricladiaceae</taxon>
        <taxon>Cudoniella</taxon>
    </lineage>
</organism>
<dbReference type="OrthoDB" id="10252740at2759"/>
<dbReference type="InterPro" id="IPR036397">
    <property type="entry name" value="RNaseH_sf"/>
</dbReference>